<dbReference type="PROSITE" id="PS50042">
    <property type="entry name" value="CNMP_BINDING_3"/>
    <property type="match status" value="1"/>
</dbReference>
<evidence type="ECO:0000259" key="3">
    <source>
        <dbReference type="PROSITE" id="PS50042"/>
    </source>
</evidence>
<reference evidence="5" key="1">
    <citation type="journal article" date="2023" name="J. Hazard. Mater.">
        <title>Anaerobic biodegradation of pyrene and benzo[a]pyrene by a new sulfate-reducing Desulforamulus aquiferis strain DSA.</title>
        <authorList>
            <person name="Zhang Z."/>
            <person name="Sun J."/>
            <person name="Gong X."/>
            <person name="Wang C."/>
            <person name="Wang H."/>
        </authorList>
    </citation>
    <scope>NUCLEOTIDE SEQUENCE</scope>
    <source>
        <strain evidence="5">DSA</strain>
    </source>
</reference>
<dbReference type="GO" id="GO:0008773">
    <property type="term" value="F:[protein-PII] uridylyltransferase activity"/>
    <property type="evidence" value="ECO:0007669"/>
    <property type="project" value="InterPro"/>
</dbReference>
<dbReference type="Pfam" id="PF03445">
    <property type="entry name" value="DUF294"/>
    <property type="match status" value="1"/>
</dbReference>
<feature type="domain" description="CBS" evidence="4">
    <location>
        <begin position="168"/>
        <end position="227"/>
    </location>
</feature>
<dbReference type="SMART" id="SM00116">
    <property type="entry name" value="CBS"/>
    <property type="match status" value="2"/>
</dbReference>
<dbReference type="Proteomes" id="UP001172911">
    <property type="component" value="Unassembled WGS sequence"/>
</dbReference>
<dbReference type="AlphaFoldDB" id="A0AAW7ZAD1"/>
<dbReference type="InterPro" id="IPR000595">
    <property type="entry name" value="cNMP-bd_dom"/>
</dbReference>
<dbReference type="InterPro" id="IPR018821">
    <property type="entry name" value="DUF294_put_nucleoTrafse_sb-bd"/>
</dbReference>
<dbReference type="CDD" id="cd00038">
    <property type="entry name" value="CAP_ED"/>
    <property type="match status" value="1"/>
</dbReference>
<name>A0AAW7ZAD1_9FIRM</name>
<dbReference type="InterPro" id="IPR005105">
    <property type="entry name" value="GlnD_Uridyltrans_N"/>
</dbReference>
<dbReference type="InterPro" id="IPR014710">
    <property type="entry name" value="RmlC-like_jellyroll"/>
</dbReference>
<organism evidence="5 6">
    <name type="scientific">Desulforamulus aquiferis</name>
    <dbReference type="NCBI Taxonomy" id="1397668"/>
    <lineage>
        <taxon>Bacteria</taxon>
        <taxon>Bacillati</taxon>
        <taxon>Bacillota</taxon>
        <taxon>Clostridia</taxon>
        <taxon>Eubacteriales</taxon>
        <taxon>Peptococcaceae</taxon>
        <taxon>Desulforamulus</taxon>
    </lineage>
</organism>
<dbReference type="Pfam" id="PF00571">
    <property type="entry name" value="CBS"/>
    <property type="match status" value="2"/>
</dbReference>
<dbReference type="Pfam" id="PF10335">
    <property type="entry name" value="DUF294_C"/>
    <property type="match status" value="1"/>
</dbReference>
<feature type="domain" description="CBS" evidence="4">
    <location>
        <begin position="234"/>
        <end position="290"/>
    </location>
</feature>
<accession>A0AAW7ZAD1</accession>
<sequence length="639" mass="72971">MANSIVTDLQLIDPFHTLDRVTLSEIAPYIQQFHFRAGDRVFRQGDPSLGFLFVIIQGKAEVTVTNDRGLETIVGYRNPKDFFGETAFFKDSNYSASVRAREPLDCLAFPRDTFEQLMKTHHSIARFFDHMLLKRMRSLYEEIVNEQSYEAYGTSESGLFRRRVSEVMSSPVITCRTGQPASELARQMNDHNISAIIVINEQNEPVGIITEKNLVLKLIVNPRNPKECTAGDLMETNLVTLPPQAYLHEGLLAVIKGGVKHLIVVENNRLIGIVTLMDLVKARSTGTLWVVRNIEAQQTLPGLEEAGREVDLLLSALVAEKAPVPIIFEIMSEMHERLTRQIIILCEDEMEQEGFGSPPLPYCWLNLGSAGRHEQTLRTDQDNAIVYANPPLEQAQAIQDYFLRLGHKVVEGLARCGFLKCKGGVMASTPDWCRPLSGWKNTLEQWIRRLDPAEVRSLTIFLDFRPVYGERALAKTLWEYFVQYFNISSPASHLLATDELKFRPPLGFRNNIVTEKSGPHKNEINLKSSAAIHIVNCIRIFALNHGITETSTLGRLRELVEQRIIDKDDAEYIQSAYETIMMFRIRENLRKYQLELPPDNFINPNRLSKRERAILKDSLSIILRLQKTTEKKFSYLWRL</sequence>
<dbReference type="SMART" id="SM00100">
    <property type="entry name" value="cNMP"/>
    <property type="match status" value="1"/>
</dbReference>
<dbReference type="PANTHER" id="PTHR43080">
    <property type="entry name" value="CBS DOMAIN-CONTAINING PROTEIN CBSX3, MITOCHONDRIAL"/>
    <property type="match status" value="1"/>
</dbReference>
<evidence type="ECO:0000256" key="2">
    <source>
        <dbReference type="PROSITE-ProRule" id="PRU00703"/>
    </source>
</evidence>
<proteinExistence type="predicted"/>
<evidence type="ECO:0000259" key="4">
    <source>
        <dbReference type="PROSITE" id="PS51371"/>
    </source>
</evidence>
<dbReference type="Pfam" id="PF00027">
    <property type="entry name" value="cNMP_binding"/>
    <property type="match status" value="1"/>
</dbReference>
<dbReference type="InterPro" id="IPR018490">
    <property type="entry name" value="cNMP-bd_dom_sf"/>
</dbReference>
<evidence type="ECO:0000313" key="5">
    <source>
        <dbReference type="EMBL" id="MDO7786281.1"/>
    </source>
</evidence>
<dbReference type="SUPFAM" id="SSF54631">
    <property type="entry name" value="CBS-domain pair"/>
    <property type="match status" value="1"/>
</dbReference>
<dbReference type="SUPFAM" id="SSF51206">
    <property type="entry name" value="cAMP-binding domain-like"/>
    <property type="match status" value="1"/>
</dbReference>
<comment type="caution">
    <text evidence="5">The sequence shown here is derived from an EMBL/GenBank/DDBJ whole genome shotgun (WGS) entry which is preliminary data.</text>
</comment>
<dbReference type="Gene3D" id="3.10.580.10">
    <property type="entry name" value="CBS-domain"/>
    <property type="match status" value="1"/>
</dbReference>
<dbReference type="RefSeq" id="WP_304541215.1">
    <property type="nucleotide sequence ID" value="NZ_JARPTC010000004.1"/>
</dbReference>
<gene>
    <name evidence="5" type="ORF">P6N53_03485</name>
</gene>
<dbReference type="InterPro" id="IPR000644">
    <property type="entry name" value="CBS_dom"/>
</dbReference>
<feature type="domain" description="Cyclic nucleotide-binding" evidence="3">
    <location>
        <begin position="14"/>
        <end position="135"/>
    </location>
</feature>
<dbReference type="InterPro" id="IPR046342">
    <property type="entry name" value="CBS_dom_sf"/>
</dbReference>
<dbReference type="CDD" id="cd05401">
    <property type="entry name" value="NT_GlnE_GlnD_like"/>
    <property type="match status" value="1"/>
</dbReference>
<dbReference type="PANTHER" id="PTHR43080:SF29">
    <property type="entry name" value="OS02G0818000 PROTEIN"/>
    <property type="match status" value="1"/>
</dbReference>
<dbReference type="InterPro" id="IPR051257">
    <property type="entry name" value="Diverse_CBS-Domain"/>
</dbReference>
<dbReference type="Gene3D" id="2.60.120.10">
    <property type="entry name" value="Jelly Rolls"/>
    <property type="match status" value="1"/>
</dbReference>
<keyword evidence="1 2" id="KW-0129">CBS domain</keyword>
<dbReference type="PROSITE" id="PS51371">
    <property type="entry name" value="CBS"/>
    <property type="match status" value="2"/>
</dbReference>
<dbReference type="EMBL" id="JARPTC010000004">
    <property type="protein sequence ID" value="MDO7786281.1"/>
    <property type="molecule type" value="Genomic_DNA"/>
</dbReference>
<evidence type="ECO:0000256" key="1">
    <source>
        <dbReference type="ARBA" id="ARBA00023122"/>
    </source>
</evidence>
<evidence type="ECO:0000313" key="6">
    <source>
        <dbReference type="Proteomes" id="UP001172911"/>
    </source>
</evidence>
<protein>
    <submittedName>
        <fullName evidence="5">DUF294 nucleotidyltransferase-like domain-containing protein</fullName>
    </submittedName>
</protein>
<reference evidence="5" key="2">
    <citation type="submission" date="2023-03" db="EMBL/GenBank/DDBJ databases">
        <authorList>
            <person name="Zhang Z."/>
        </authorList>
    </citation>
    <scope>NUCLEOTIDE SEQUENCE</scope>
    <source>
        <strain evidence="5">DSA</strain>
    </source>
</reference>
<keyword evidence="6" id="KW-1185">Reference proteome</keyword>